<organism evidence="1">
    <name type="scientific">Streptomyces sp. R11</name>
    <dbReference type="NCBI Taxonomy" id="3238625"/>
    <lineage>
        <taxon>Bacteria</taxon>
        <taxon>Bacillati</taxon>
        <taxon>Actinomycetota</taxon>
        <taxon>Actinomycetes</taxon>
        <taxon>Kitasatosporales</taxon>
        <taxon>Streptomycetaceae</taxon>
        <taxon>Streptomyces</taxon>
    </lineage>
</organism>
<proteinExistence type="predicted"/>
<dbReference type="AlphaFoldDB" id="A0AB39N9Q6"/>
<protein>
    <submittedName>
        <fullName evidence="1">Uncharacterized protein</fullName>
    </submittedName>
</protein>
<gene>
    <name evidence="1" type="ORF">AB5J55_35060</name>
</gene>
<dbReference type="RefSeq" id="WP_369274457.1">
    <property type="nucleotide sequence ID" value="NZ_CP163432.1"/>
</dbReference>
<reference evidence="1" key="1">
    <citation type="submission" date="2024-07" db="EMBL/GenBank/DDBJ databases">
        <authorList>
            <person name="Yu S.T."/>
        </authorList>
    </citation>
    <scope>NUCLEOTIDE SEQUENCE</scope>
    <source>
        <strain evidence="1">R11</strain>
    </source>
</reference>
<sequence>MSAPIRIPVPAAVGVFNAMHGAQHVVEATLLKDDAERELRRFRGPLLSVEDQGDRETVLADWHRADKVLAATALRPTQATGVLS</sequence>
<accession>A0AB39N9Q6</accession>
<name>A0AB39N9Q6_9ACTN</name>
<evidence type="ECO:0000313" key="1">
    <source>
        <dbReference type="EMBL" id="XDQ14495.1"/>
    </source>
</evidence>
<dbReference type="EMBL" id="CP163432">
    <property type="protein sequence ID" value="XDQ14495.1"/>
    <property type="molecule type" value="Genomic_DNA"/>
</dbReference>